<keyword evidence="2 5" id="KW-0812">Transmembrane</keyword>
<organism evidence="6 7">
    <name type="scientific">Rubrobacter taiwanensis</name>
    <dbReference type="NCBI Taxonomy" id="185139"/>
    <lineage>
        <taxon>Bacteria</taxon>
        <taxon>Bacillati</taxon>
        <taxon>Actinomycetota</taxon>
        <taxon>Rubrobacteria</taxon>
        <taxon>Rubrobacterales</taxon>
        <taxon>Rubrobacteraceae</taxon>
        <taxon>Rubrobacter</taxon>
    </lineage>
</organism>
<dbReference type="OrthoDB" id="9806785at2"/>
<feature type="transmembrane region" description="Helical" evidence="5">
    <location>
        <begin position="132"/>
        <end position="154"/>
    </location>
</feature>
<dbReference type="RefSeq" id="WP_132689628.1">
    <property type="nucleotide sequence ID" value="NZ_SKBU01000011.1"/>
</dbReference>
<evidence type="ECO:0000256" key="3">
    <source>
        <dbReference type="ARBA" id="ARBA00022989"/>
    </source>
</evidence>
<keyword evidence="7" id="KW-1185">Reference proteome</keyword>
<feature type="transmembrane region" description="Helical" evidence="5">
    <location>
        <begin position="70"/>
        <end position="92"/>
    </location>
</feature>
<accession>A0A4R1BM30</accession>
<feature type="transmembrane region" description="Helical" evidence="5">
    <location>
        <begin position="256"/>
        <end position="277"/>
    </location>
</feature>
<dbReference type="InterPro" id="IPR038770">
    <property type="entry name" value="Na+/solute_symporter_sf"/>
</dbReference>
<dbReference type="InterPro" id="IPR004710">
    <property type="entry name" value="Bilac:Na_transpt"/>
</dbReference>
<feature type="transmembrane region" description="Helical" evidence="5">
    <location>
        <begin position="98"/>
        <end position="120"/>
    </location>
</feature>
<dbReference type="EMBL" id="SKBU01000011">
    <property type="protein sequence ID" value="TCJ18455.1"/>
    <property type="molecule type" value="Genomic_DNA"/>
</dbReference>
<name>A0A4R1BM30_9ACTN</name>
<reference evidence="6 7" key="1">
    <citation type="submission" date="2019-03" db="EMBL/GenBank/DDBJ databases">
        <title>Whole genome sequence of a novel Rubrobacter taiwanensis strain, isolated from Yellowstone National Park.</title>
        <authorList>
            <person name="Freed S."/>
            <person name="Ramaley R.F."/>
            <person name="Kyndt J.A."/>
        </authorList>
    </citation>
    <scope>NUCLEOTIDE SEQUENCE [LARGE SCALE GENOMIC DNA]</scope>
    <source>
        <strain evidence="6 7">Yellowstone</strain>
    </source>
</reference>
<dbReference type="Pfam" id="PF01758">
    <property type="entry name" value="SBF"/>
    <property type="match status" value="1"/>
</dbReference>
<dbReference type="AlphaFoldDB" id="A0A4R1BM30"/>
<evidence type="ECO:0000256" key="1">
    <source>
        <dbReference type="ARBA" id="ARBA00004141"/>
    </source>
</evidence>
<dbReference type="Gene3D" id="1.20.1530.20">
    <property type="match status" value="1"/>
</dbReference>
<keyword evidence="4 5" id="KW-0472">Membrane</keyword>
<dbReference type="InterPro" id="IPR002657">
    <property type="entry name" value="BilAc:Na_symport/Acr3"/>
</dbReference>
<evidence type="ECO:0000313" key="6">
    <source>
        <dbReference type="EMBL" id="TCJ18455.1"/>
    </source>
</evidence>
<evidence type="ECO:0000313" key="7">
    <source>
        <dbReference type="Proteomes" id="UP000295244"/>
    </source>
</evidence>
<evidence type="ECO:0000256" key="2">
    <source>
        <dbReference type="ARBA" id="ARBA00022692"/>
    </source>
</evidence>
<dbReference type="PANTHER" id="PTHR10361">
    <property type="entry name" value="SODIUM-BILE ACID COTRANSPORTER"/>
    <property type="match status" value="1"/>
</dbReference>
<feature type="transmembrane region" description="Helical" evidence="5">
    <location>
        <begin position="225"/>
        <end position="249"/>
    </location>
</feature>
<comment type="caution">
    <text evidence="6">The sequence shown here is derived from an EMBL/GenBank/DDBJ whole genome shotgun (WGS) entry which is preliminary data.</text>
</comment>
<dbReference type="PANTHER" id="PTHR10361:SF28">
    <property type="entry name" value="P3 PROTEIN-RELATED"/>
    <property type="match status" value="1"/>
</dbReference>
<protein>
    <submittedName>
        <fullName evidence="6">Bile acid:sodium symporter family protein</fullName>
    </submittedName>
</protein>
<evidence type="ECO:0000256" key="5">
    <source>
        <dbReference type="SAM" id="Phobius"/>
    </source>
</evidence>
<dbReference type="GO" id="GO:0016020">
    <property type="term" value="C:membrane"/>
    <property type="evidence" value="ECO:0007669"/>
    <property type="project" value="UniProtKB-SubCell"/>
</dbReference>
<proteinExistence type="predicted"/>
<feature type="transmembrane region" description="Helical" evidence="5">
    <location>
        <begin position="36"/>
        <end position="58"/>
    </location>
</feature>
<feature type="transmembrane region" description="Helical" evidence="5">
    <location>
        <begin position="160"/>
        <end position="180"/>
    </location>
</feature>
<keyword evidence="3 5" id="KW-1133">Transmembrane helix</keyword>
<comment type="subcellular location">
    <subcellularLocation>
        <location evidence="1">Membrane</location>
        <topology evidence="1">Multi-pass membrane protein</topology>
    </subcellularLocation>
</comment>
<evidence type="ECO:0000256" key="4">
    <source>
        <dbReference type="ARBA" id="ARBA00023136"/>
    </source>
</evidence>
<sequence>MRRLEALSRLAGRYFALWVLLCSGIAYLFPDGFTWIAPYITLLLGVVMFGMGLTLEPVDFKMALSRPRPIAIGVAAQYVIMPTAAFVIAVLLRLPPELAAGLVLVGACPGGTASNVIVYLSRGDVPLSVTMTSISTLLAPVATPLITLLLAGQWLPVDPLAMFLSIVQVIIVPVTLGVLLRSFFPQAVQRSVRVVPLISVVAIVAIIAAIIGLNVDTIATAGAVLFTAVALHNLFGLLLGYLTALLLGLDEARRRAIAIEVGMQNSGLGAALATTYFTPLAALPAAIFSVWHNISGSLAATLWSRRPARKRVV</sequence>
<gene>
    <name evidence="6" type="ORF">E0L93_05540</name>
</gene>
<dbReference type="Proteomes" id="UP000295244">
    <property type="component" value="Unassembled WGS sequence"/>
</dbReference>
<feature type="transmembrane region" description="Helical" evidence="5">
    <location>
        <begin position="192"/>
        <end position="213"/>
    </location>
</feature>
<feature type="transmembrane region" description="Helical" evidence="5">
    <location>
        <begin position="12"/>
        <end position="30"/>
    </location>
</feature>